<evidence type="ECO:0000256" key="1">
    <source>
        <dbReference type="SAM" id="Coils"/>
    </source>
</evidence>
<dbReference type="EMBL" id="JXJU01000013">
    <property type="protein sequence ID" value="PCR99084.1"/>
    <property type="molecule type" value="Genomic_DNA"/>
</dbReference>
<evidence type="ECO:0000313" key="3">
    <source>
        <dbReference type="Proteomes" id="UP000218181"/>
    </source>
</evidence>
<organism evidence="2 3">
    <name type="scientific">Lactococcus fujiensis JCM 16395</name>
    <dbReference type="NCBI Taxonomy" id="1291764"/>
    <lineage>
        <taxon>Bacteria</taxon>
        <taxon>Bacillati</taxon>
        <taxon>Bacillota</taxon>
        <taxon>Bacilli</taxon>
        <taxon>Lactobacillales</taxon>
        <taxon>Streptococcaceae</taxon>
        <taxon>Lactococcus</taxon>
    </lineage>
</organism>
<feature type="coiled-coil region" evidence="1">
    <location>
        <begin position="47"/>
        <end position="74"/>
    </location>
</feature>
<accession>A0A2A5RIV9</accession>
<dbReference type="AlphaFoldDB" id="A0A2A5RIV9"/>
<name>A0A2A5RIV9_9LACT</name>
<proteinExistence type="predicted"/>
<comment type="caution">
    <text evidence="2">The sequence shown here is derived from an EMBL/GenBank/DDBJ whole genome shotgun (WGS) entry which is preliminary data.</text>
</comment>
<protein>
    <submittedName>
        <fullName evidence="2">Uncharacterized protein</fullName>
    </submittedName>
</protein>
<dbReference type="OrthoDB" id="2245337at2"/>
<sequence>MKKFITTRTFEDEQKLSDYDNLVKDYHFMQSELDKVAENRDEWIQYSEKQNDMINDLENELTAKDELIEVLRQELLIRRQNDVTRTKMAVLN</sequence>
<reference evidence="2 3" key="1">
    <citation type="submission" date="2014-12" db="EMBL/GenBank/DDBJ databases">
        <title>Draft genome sequences of 10 type strains of Lactococcus.</title>
        <authorList>
            <person name="Sun Z."/>
            <person name="Zhong Z."/>
            <person name="Liu W."/>
            <person name="Zhang W."/>
            <person name="Zhang H."/>
        </authorList>
    </citation>
    <scope>NUCLEOTIDE SEQUENCE [LARGE SCALE GENOMIC DNA]</scope>
    <source>
        <strain evidence="2 3">JCM 16395</strain>
    </source>
</reference>
<dbReference type="RefSeq" id="WP_096818962.1">
    <property type="nucleotide sequence ID" value="NZ_JXJU01000013.1"/>
</dbReference>
<keyword evidence="1" id="KW-0175">Coiled coil</keyword>
<gene>
    <name evidence="2" type="ORF">RT41_GL000528</name>
</gene>
<dbReference type="Proteomes" id="UP000218181">
    <property type="component" value="Unassembled WGS sequence"/>
</dbReference>
<keyword evidence="3" id="KW-1185">Reference proteome</keyword>
<evidence type="ECO:0000313" key="2">
    <source>
        <dbReference type="EMBL" id="PCR99084.1"/>
    </source>
</evidence>